<dbReference type="AlphaFoldDB" id="A0A1H6W1G3"/>
<dbReference type="Pfam" id="PF11086">
    <property type="entry name" value="DUF2878"/>
    <property type="match status" value="1"/>
</dbReference>
<dbReference type="InterPro" id="IPR021306">
    <property type="entry name" value="DUF2878"/>
</dbReference>
<dbReference type="EMBL" id="FNYC01000004">
    <property type="protein sequence ID" value="SEJ10801.1"/>
    <property type="molecule type" value="Genomic_DNA"/>
</dbReference>
<name>A0A1H6W1G3_9GAMM</name>
<dbReference type="STRING" id="529704.SAMN02927913_3115"/>
<reference evidence="2 3" key="1">
    <citation type="submission" date="2016-10" db="EMBL/GenBank/DDBJ databases">
        <authorList>
            <person name="de Groot N.N."/>
        </authorList>
    </citation>
    <scope>NUCLEOTIDE SEQUENCE [LARGE SCALE GENOMIC DNA]</scope>
    <source>
        <strain evidence="2 3">DSM 26515</strain>
    </source>
</reference>
<keyword evidence="3" id="KW-1185">Reference proteome</keyword>
<feature type="transmembrane region" description="Helical" evidence="1">
    <location>
        <begin position="113"/>
        <end position="130"/>
    </location>
</feature>
<dbReference type="Proteomes" id="UP000199420">
    <property type="component" value="Unassembled WGS sequence"/>
</dbReference>
<protein>
    <recommendedName>
        <fullName evidence="4">DUF2878 domain-containing protein</fullName>
    </recommendedName>
</protein>
<feature type="transmembrane region" description="Helical" evidence="1">
    <location>
        <begin position="51"/>
        <end position="74"/>
    </location>
</feature>
<organism evidence="2 3">
    <name type="scientific">Frateuria terrea</name>
    <dbReference type="NCBI Taxonomy" id="529704"/>
    <lineage>
        <taxon>Bacteria</taxon>
        <taxon>Pseudomonadati</taxon>
        <taxon>Pseudomonadota</taxon>
        <taxon>Gammaproteobacteria</taxon>
        <taxon>Lysobacterales</taxon>
        <taxon>Rhodanobacteraceae</taxon>
        <taxon>Frateuria</taxon>
    </lineage>
</organism>
<sequence length="176" mass="18946">MNFWLTLASYELVWFLAVAGAGRGLAWPGVAATALFALVRLVFSPRRGVELRLIAVALAVGLVLEGLWVGTGLLRYAAPWPLPAAPAWLMALWVAFALTVVPLFGYLHARPRLAVLFGAIGGPLAYLAAARGWHAVLLASPIWRTLLALALGWGLAMPLLTSLARRWLHESSRSAC</sequence>
<keyword evidence="1" id="KW-1133">Transmembrane helix</keyword>
<gene>
    <name evidence="2" type="ORF">SAMN04487997_2538</name>
</gene>
<evidence type="ECO:0008006" key="4">
    <source>
        <dbReference type="Google" id="ProtNLM"/>
    </source>
</evidence>
<keyword evidence="1" id="KW-0812">Transmembrane</keyword>
<dbReference type="OrthoDB" id="288800at2"/>
<dbReference type="RefSeq" id="WP_091339041.1">
    <property type="nucleotide sequence ID" value="NZ_FNYC01000004.1"/>
</dbReference>
<feature type="transmembrane region" description="Helical" evidence="1">
    <location>
        <begin position="12"/>
        <end position="39"/>
    </location>
</feature>
<evidence type="ECO:0000256" key="1">
    <source>
        <dbReference type="SAM" id="Phobius"/>
    </source>
</evidence>
<feature type="transmembrane region" description="Helical" evidence="1">
    <location>
        <begin position="86"/>
        <end position="106"/>
    </location>
</feature>
<evidence type="ECO:0000313" key="2">
    <source>
        <dbReference type="EMBL" id="SEJ10801.1"/>
    </source>
</evidence>
<keyword evidence="1" id="KW-0472">Membrane</keyword>
<evidence type="ECO:0000313" key="3">
    <source>
        <dbReference type="Proteomes" id="UP000199420"/>
    </source>
</evidence>
<proteinExistence type="predicted"/>
<accession>A0A1H6W1G3</accession>
<feature type="transmembrane region" description="Helical" evidence="1">
    <location>
        <begin position="142"/>
        <end position="164"/>
    </location>
</feature>